<dbReference type="Gene3D" id="3.30.2020.30">
    <property type="match status" value="1"/>
</dbReference>
<keyword evidence="5" id="KW-1185">Reference proteome</keyword>
<gene>
    <name evidence="4" type="ORF">ABVQ20_38835</name>
</gene>
<evidence type="ECO:0000313" key="5">
    <source>
        <dbReference type="Proteomes" id="UP001548832"/>
    </source>
</evidence>
<dbReference type="InterPro" id="IPR038492">
    <property type="entry name" value="GBBH-like_N_sf"/>
</dbReference>
<accession>A0ABV2DS84</accession>
<evidence type="ECO:0000313" key="4">
    <source>
        <dbReference type="EMBL" id="MET2832878.1"/>
    </source>
</evidence>
<evidence type="ECO:0000256" key="2">
    <source>
        <dbReference type="ARBA" id="ARBA00023004"/>
    </source>
</evidence>
<evidence type="ECO:0000259" key="3">
    <source>
        <dbReference type="Pfam" id="PF06155"/>
    </source>
</evidence>
<name>A0ABV2DS84_9HYPH</name>
<sequence>MIPSEIRINAERRSLAITWDDGSLSLLPASRLRALSRAAQHIRSSIDGREHPFHDVTVTGAKAVGSYAVRLVFSDGHDRGIYPWRYLREIADTQA</sequence>
<dbReference type="EMBL" id="JBEWSZ010000014">
    <property type="protein sequence ID" value="MET2832878.1"/>
    <property type="molecule type" value="Genomic_DNA"/>
</dbReference>
<proteinExistence type="predicted"/>
<protein>
    <submittedName>
        <fullName evidence="4">Gamma-butyrobetaine hydroxylase-like domain-containing protein</fullName>
    </submittedName>
</protein>
<dbReference type="Proteomes" id="UP001548832">
    <property type="component" value="Unassembled WGS sequence"/>
</dbReference>
<dbReference type="RefSeq" id="WP_354465081.1">
    <property type="nucleotide sequence ID" value="NZ_JBEWSZ010000014.1"/>
</dbReference>
<dbReference type="PANTHER" id="PTHR35303:SF5">
    <property type="entry name" value="OS02G0197800 PROTEIN"/>
    <property type="match status" value="1"/>
</dbReference>
<dbReference type="InterPro" id="IPR010376">
    <property type="entry name" value="GBBH-like_N"/>
</dbReference>
<reference evidence="4 5" key="1">
    <citation type="submission" date="2024-06" db="EMBL/GenBank/DDBJ databases">
        <authorList>
            <person name="Kim D.-U."/>
        </authorList>
    </citation>
    <scope>NUCLEOTIDE SEQUENCE [LARGE SCALE GENOMIC DNA]</scope>
    <source>
        <strain evidence="4 5">KACC15460</strain>
    </source>
</reference>
<keyword evidence="2" id="KW-0408">Iron</keyword>
<dbReference type="Pfam" id="PF06155">
    <property type="entry name" value="GBBH-like_N"/>
    <property type="match status" value="1"/>
</dbReference>
<evidence type="ECO:0000256" key="1">
    <source>
        <dbReference type="ARBA" id="ARBA00022723"/>
    </source>
</evidence>
<organism evidence="4 5">
    <name type="scientific">Mesorhizobium shangrilense</name>
    <dbReference type="NCBI Taxonomy" id="460060"/>
    <lineage>
        <taxon>Bacteria</taxon>
        <taxon>Pseudomonadati</taxon>
        <taxon>Pseudomonadota</taxon>
        <taxon>Alphaproteobacteria</taxon>
        <taxon>Hyphomicrobiales</taxon>
        <taxon>Phyllobacteriaceae</taxon>
        <taxon>Mesorhizobium</taxon>
    </lineage>
</organism>
<keyword evidence="1" id="KW-0479">Metal-binding</keyword>
<comment type="caution">
    <text evidence="4">The sequence shown here is derived from an EMBL/GenBank/DDBJ whole genome shotgun (WGS) entry which is preliminary data.</text>
</comment>
<feature type="domain" description="Gamma-butyrobetaine hydroxylase-like N-terminal" evidence="3">
    <location>
        <begin position="6"/>
        <end position="88"/>
    </location>
</feature>
<dbReference type="PANTHER" id="PTHR35303">
    <property type="entry name" value="OS02G0197800 PROTEIN"/>
    <property type="match status" value="1"/>
</dbReference>